<dbReference type="PANTHER" id="PTHR43544:SF15">
    <property type="entry name" value="CHAIN DEHYDROGENASE (ATSC), PUTATIVE (AFU_ORTHOLOGUE AFUA_3G00180)-RELATED"/>
    <property type="match status" value="1"/>
</dbReference>
<keyword evidence="3" id="KW-1185">Reference proteome</keyword>
<dbReference type="InterPro" id="IPR002347">
    <property type="entry name" value="SDR_fam"/>
</dbReference>
<evidence type="ECO:0000256" key="1">
    <source>
        <dbReference type="ARBA" id="ARBA00006484"/>
    </source>
</evidence>
<evidence type="ECO:0000313" key="2">
    <source>
        <dbReference type="EMBL" id="RDX43158.1"/>
    </source>
</evidence>
<gene>
    <name evidence="2" type="ORF">OH76DRAFT_1361521</name>
</gene>
<name>A0A371CS93_9APHY</name>
<dbReference type="GO" id="GO:0005737">
    <property type="term" value="C:cytoplasm"/>
    <property type="evidence" value="ECO:0007669"/>
    <property type="project" value="TreeGrafter"/>
</dbReference>
<sequence length="249" mass="26178">MPSYAVIGASRGIGLEFVRQLAARPDTVVFAVVRNASKSTYLQAVAKDAKNIHKAAERVSEVTGGKLDYLIHNAARVEAETLSKGFDDYPSIDELDADFTTSFKVNGLGVIHSIAAFLPLLRAGPTKKIVVISTAGADPKTVRASGFAGGPGYAVSKAAGLLATIKWALKLQDEGFVVVAVNPGLVDSSGTSGEYSACQPLPTFFKKTGVRLEPETPEQSVAAQLKLIDGLKPSDNGLFLEHTGGEYGL</sequence>
<dbReference type="AlphaFoldDB" id="A0A371CS93"/>
<evidence type="ECO:0000313" key="3">
    <source>
        <dbReference type="Proteomes" id="UP000256964"/>
    </source>
</evidence>
<dbReference type="PANTHER" id="PTHR43544">
    <property type="entry name" value="SHORT-CHAIN DEHYDROGENASE/REDUCTASE"/>
    <property type="match status" value="1"/>
</dbReference>
<organism evidence="2 3">
    <name type="scientific">Lentinus brumalis</name>
    <dbReference type="NCBI Taxonomy" id="2498619"/>
    <lineage>
        <taxon>Eukaryota</taxon>
        <taxon>Fungi</taxon>
        <taxon>Dikarya</taxon>
        <taxon>Basidiomycota</taxon>
        <taxon>Agaricomycotina</taxon>
        <taxon>Agaricomycetes</taxon>
        <taxon>Polyporales</taxon>
        <taxon>Polyporaceae</taxon>
        <taxon>Lentinus</taxon>
    </lineage>
</organism>
<proteinExistence type="inferred from homology"/>
<dbReference type="EMBL" id="KZ857469">
    <property type="protein sequence ID" value="RDX43158.1"/>
    <property type="molecule type" value="Genomic_DNA"/>
</dbReference>
<dbReference type="GO" id="GO:0016491">
    <property type="term" value="F:oxidoreductase activity"/>
    <property type="evidence" value="ECO:0007669"/>
    <property type="project" value="TreeGrafter"/>
</dbReference>
<comment type="similarity">
    <text evidence="1">Belongs to the short-chain dehydrogenases/reductases (SDR) family.</text>
</comment>
<dbReference type="OrthoDB" id="9876299at2759"/>
<dbReference type="SUPFAM" id="SSF51735">
    <property type="entry name" value="NAD(P)-binding Rossmann-fold domains"/>
    <property type="match status" value="1"/>
</dbReference>
<dbReference type="InterPro" id="IPR051468">
    <property type="entry name" value="Fungal_SecMetab_SDRs"/>
</dbReference>
<dbReference type="PRINTS" id="PR00081">
    <property type="entry name" value="GDHRDH"/>
</dbReference>
<protein>
    <submittedName>
        <fullName evidence="2">NAD(P)-binding protein</fullName>
    </submittedName>
</protein>
<dbReference type="InterPro" id="IPR036291">
    <property type="entry name" value="NAD(P)-bd_dom_sf"/>
</dbReference>
<accession>A0A371CS93</accession>
<dbReference type="Pfam" id="PF00106">
    <property type="entry name" value="adh_short"/>
    <property type="match status" value="1"/>
</dbReference>
<reference evidence="2 3" key="1">
    <citation type="journal article" date="2018" name="Biotechnol. Biofuels">
        <title>Integrative visual omics of the white-rot fungus Polyporus brumalis exposes the biotechnological potential of its oxidative enzymes for delignifying raw plant biomass.</title>
        <authorList>
            <person name="Miyauchi S."/>
            <person name="Rancon A."/>
            <person name="Drula E."/>
            <person name="Hage H."/>
            <person name="Chaduli D."/>
            <person name="Favel A."/>
            <person name="Grisel S."/>
            <person name="Henrissat B."/>
            <person name="Herpoel-Gimbert I."/>
            <person name="Ruiz-Duenas F.J."/>
            <person name="Chevret D."/>
            <person name="Hainaut M."/>
            <person name="Lin J."/>
            <person name="Wang M."/>
            <person name="Pangilinan J."/>
            <person name="Lipzen A."/>
            <person name="Lesage-Meessen L."/>
            <person name="Navarro D."/>
            <person name="Riley R."/>
            <person name="Grigoriev I.V."/>
            <person name="Zhou S."/>
            <person name="Raouche S."/>
            <person name="Rosso M.N."/>
        </authorList>
    </citation>
    <scope>NUCLEOTIDE SEQUENCE [LARGE SCALE GENOMIC DNA]</scope>
    <source>
        <strain evidence="2 3">BRFM 1820</strain>
    </source>
</reference>
<dbReference type="Proteomes" id="UP000256964">
    <property type="component" value="Unassembled WGS sequence"/>
</dbReference>
<dbReference type="Gene3D" id="3.40.50.720">
    <property type="entry name" value="NAD(P)-binding Rossmann-like Domain"/>
    <property type="match status" value="1"/>
</dbReference>